<feature type="domain" description="Histidine kinase" evidence="15">
    <location>
        <begin position="242"/>
        <end position="461"/>
    </location>
</feature>
<protein>
    <recommendedName>
        <fullName evidence="3">histidine kinase</fullName>
        <ecNumber evidence="3">2.7.13.3</ecNumber>
    </recommendedName>
</protein>
<dbReference type="EMBL" id="QMFB01000010">
    <property type="protein sequence ID" value="RAV19869.1"/>
    <property type="molecule type" value="Genomic_DNA"/>
</dbReference>
<dbReference type="InterPro" id="IPR036097">
    <property type="entry name" value="HisK_dim/P_sf"/>
</dbReference>
<evidence type="ECO:0000256" key="4">
    <source>
        <dbReference type="ARBA" id="ARBA00022475"/>
    </source>
</evidence>
<dbReference type="RefSeq" id="WP_113032299.1">
    <property type="nucleotide sequence ID" value="NZ_QMFB01000010.1"/>
</dbReference>
<keyword evidence="4" id="KW-1003">Cell membrane</keyword>
<dbReference type="InterPro" id="IPR050428">
    <property type="entry name" value="TCS_sensor_his_kinase"/>
</dbReference>
<evidence type="ECO:0000259" key="15">
    <source>
        <dbReference type="PROSITE" id="PS50109"/>
    </source>
</evidence>
<comment type="subcellular location">
    <subcellularLocation>
        <location evidence="2">Cell membrane</location>
        <topology evidence="2">Multi-pass membrane protein</topology>
    </subcellularLocation>
</comment>
<accession>A0A329MJ52</accession>
<evidence type="ECO:0000256" key="2">
    <source>
        <dbReference type="ARBA" id="ARBA00004651"/>
    </source>
</evidence>
<comment type="caution">
    <text evidence="17">The sequence shown here is derived from an EMBL/GenBank/DDBJ whole genome shotgun (WGS) entry which is preliminary data.</text>
</comment>
<dbReference type="Gene3D" id="3.30.565.10">
    <property type="entry name" value="Histidine kinase-like ATPase, C-terminal domain"/>
    <property type="match status" value="1"/>
</dbReference>
<dbReference type="Pfam" id="PF02518">
    <property type="entry name" value="HATPase_c"/>
    <property type="match status" value="1"/>
</dbReference>
<keyword evidence="18" id="KW-1185">Reference proteome</keyword>
<dbReference type="PROSITE" id="PS50109">
    <property type="entry name" value="HIS_KIN"/>
    <property type="match status" value="1"/>
</dbReference>
<dbReference type="InterPro" id="IPR036890">
    <property type="entry name" value="HATPase_C_sf"/>
</dbReference>
<dbReference type="SMART" id="SM00304">
    <property type="entry name" value="HAMP"/>
    <property type="match status" value="1"/>
</dbReference>
<dbReference type="GO" id="GO:0005524">
    <property type="term" value="F:ATP binding"/>
    <property type="evidence" value="ECO:0007669"/>
    <property type="project" value="UniProtKB-KW"/>
</dbReference>
<feature type="domain" description="HAMP" evidence="16">
    <location>
        <begin position="181"/>
        <end position="234"/>
    </location>
</feature>
<dbReference type="PANTHER" id="PTHR45436:SF5">
    <property type="entry name" value="SENSOR HISTIDINE KINASE TRCS"/>
    <property type="match status" value="1"/>
</dbReference>
<dbReference type="Pfam" id="PF00672">
    <property type="entry name" value="HAMP"/>
    <property type="match status" value="1"/>
</dbReference>
<dbReference type="InterPro" id="IPR005467">
    <property type="entry name" value="His_kinase_dom"/>
</dbReference>
<keyword evidence="11 14" id="KW-1133">Transmembrane helix</keyword>
<feature type="transmembrane region" description="Helical" evidence="14">
    <location>
        <begin position="160"/>
        <end position="180"/>
    </location>
</feature>
<sequence>MSFKWKTSLTITCIILVILIITHSFVFVTFSKMAIAYQEDLLVVRIDQLIDDIRKNPKMTIQTWQSELERNQYIRIIDRNGRIIFEKGVRFPKEWVKPELAQTGDEPLSYGKFDYKVPGAHIIFARKTIPGQVFGEQMLTFELYENADSVDKLISFIRNLLLIGSLGGIVIAAFASYLTAKITIRPIGAITWKVKRLDVENLHERIALPPSKDELREMAVTLNGLLERLEAGFDKQKQFIADASHELRTPLAIIEGHANLLRRWGKHKPDVLDESLDYMLKETERLRLLTDQLLQTITLESAHAGSENGETEPAPLGETLEAICSQAVFLNESVKLDLRLPPSELFAAIPQTELRHVLLNIISNAMKYTQDGGKVSVQAVQQGTYAEIVVEDNGIGIAEADMPYLFERFYRADKSRNRERGGSGLGLPIAKKIIDLFKGHIRIESKLGHGTRVTILLPLALRS</sequence>
<dbReference type="Gene3D" id="6.10.340.10">
    <property type="match status" value="1"/>
</dbReference>
<dbReference type="PROSITE" id="PS50885">
    <property type="entry name" value="HAMP"/>
    <property type="match status" value="1"/>
</dbReference>
<evidence type="ECO:0000256" key="8">
    <source>
        <dbReference type="ARBA" id="ARBA00022741"/>
    </source>
</evidence>
<dbReference type="OrthoDB" id="9786919at2"/>
<evidence type="ECO:0000256" key="5">
    <source>
        <dbReference type="ARBA" id="ARBA00022553"/>
    </source>
</evidence>
<evidence type="ECO:0000256" key="3">
    <source>
        <dbReference type="ARBA" id="ARBA00012438"/>
    </source>
</evidence>
<dbReference type="InterPro" id="IPR003660">
    <property type="entry name" value="HAMP_dom"/>
</dbReference>
<feature type="transmembrane region" description="Helical" evidence="14">
    <location>
        <begin position="6"/>
        <end position="28"/>
    </location>
</feature>
<keyword evidence="7 14" id="KW-0812">Transmembrane</keyword>
<evidence type="ECO:0000256" key="10">
    <source>
        <dbReference type="ARBA" id="ARBA00022840"/>
    </source>
</evidence>
<dbReference type="InterPro" id="IPR003661">
    <property type="entry name" value="HisK_dim/P_dom"/>
</dbReference>
<reference evidence="17 18" key="1">
    <citation type="journal article" date="2009" name="Int. J. Syst. Evol. Microbiol.">
        <title>Paenibacillus contaminans sp. nov., isolated from a contaminated laboratory plate.</title>
        <authorList>
            <person name="Chou J.H."/>
            <person name="Lee J.H."/>
            <person name="Lin M.C."/>
            <person name="Chang P.S."/>
            <person name="Arun A.B."/>
            <person name="Young C.C."/>
            <person name="Chen W.M."/>
        </authorList>
    </citation>
    <scope>NUCLEOTIDE SEQUENCE [LARGE SCALE GENOMIC DNA]</scope>
    <source>
        <strain evidence="17 18">CKOBP-6</strain>
    </source>
</reference>
<dbReference type="GO" id="GO:0005886">
    <property type="term" value="C:plasma membrane"/>
    <property type="evidence" value="ECO:0007669"/>
    <property type="project" value="UniProtKB-SubCell"/>
</dbReference>
<evidence type="ECO:0000256" key="6">
    <source>
        <dbReference type="ARBA" id="ARBA00022679"/>
    </source>
</evidence>
<dbReference type="SUPFAM" id="SSF47384">
    <property type="entry name" value="Homodimeric domain of signal transducing histidine kinase"/>
    <property type="match status" value="1"/>
</dbReference>
<keyword evidence="12" id="KW-0902">Two-component regulatory system</keyword>
<dbReference type="SUPFAM" id="SSF55874">
    <property type="entry name" value="ATPase domain of HSP90 chaperone/DNA topoisomerase II/histidine kinase"/>
    <property type="match status" value="1"/>
</dbReference>
<evidence type="ECO:0000256" key="13">
    <source>
        <dbReference type="ARBA" id="ARBA00023136"/>
    </source>
</evidence>
<evidence type="ECO:0000259" key="16">
    <source>
        <dbReference type="PROSITE" id="PS50885"/>
    </source>
</evidence>
<evidence type="ECO:0000256" key="12">
    <source>
        <dbReference type="ARBA" id="ARBA00023012"/>
    </source>
</evidence>
<keyword evidence="5" id="KW-0597">Phosphoprotein</keyword>
<dbReference type="Pfam" id="PF00512">
    <property type="entry name" value="HisKA"/>
    <property type="match status" value="1"/>
</dbReference>
<evidence type="ECO:0000256" key="7">
    <source>
        <dbReference type="ARBA" id="ARBA00022692"/>
    </source>
</evidence>
<dbReference type="SMART" id="SM00387">
    <property type="entry name" value="HATPase_c"/>
    <property type="match status" value="1"/>
</dbReference>
<gene>
    <name evidence="17" type="ORF">DQG23_18250</name>
</gene>
<dbReference type="PANTHER" id="PTHR45436">
    <property type="entry name" value="SENSOR HISTIDINE KINASE YKOH"/>
    <property type="match status" value="1"/>
</dbReference>
<dbReference type="CDD" id="cd00082">
    <property type="entry name" value="HisKA"/>
    <property type="match status" value="1"/>
</dbReference>
<keyword evidence="9" id="KW-0418">Kinase</keyword>
<evidence type="ECO:0000256" key="1">
    <source>
        <dbReference type="ARBA" id="ARBA00000085"/>
    </source>
</evidence>
<organism evidence="17 18">
    <name type="scientific">Paenibacillus contaminans</name>
    <dbReference type="NCBI Taxonomy" id="450362"/>
    <lineage>
        <taxon>Bacteria</taxon>
        <taxon>Bacillati</taxon>
        <taxon>Bacillota</taxon>
        <taxon>Bacilli</taxon>
        <taxon>Bacillales</taxon>
        <taxon>Paenibacillaceae</taxon>
        <taxon>Paenibacillus</taxon>
    </lineage>
</organism>
<keyword evidence="6" id="KW-0808">Transferase</keyword>
<dbReference type="GO" id="GO:0000155">
    <property type="term" value="F:phosphorelay sensor kinase activity"/>
    <property type="evidence" value="ECO:0007669"/>
    <property type="project" value="InterPro"/>
</dbReference>
<evidence type="ECO:0000313" key="17">
    <source>
        <dbReference type="EMBL" id="RAV19869.1"/>
    </source>
</evidence>
<dbReference type="CDD" id="cd00075">
    <property type="entry name" value="HATPase"/>
    <property type="match status" value="1"/>
</dbReference>
<evidence type="ECO:0000256" key="9">
    <source>
        <dbReference type="ARBA" id="ARBA00022777"/>
    </source>
</evidence>
<evidence type="ECO:0000313" key="18">
    <source>
        <dbReference type="Proteomes" id="UP000250369"/>
    </source>
</evidence>
<evidence type="ECO:0000256" key="14">
    <source>
        <dbReference type="SAM" id="Phobius"/>
    </source>
</evidence>
<dbReference type="EC" id="2.7.13.3" evidence="3"/>
<keyword evidence="13 14" id="KW-0472">Membrane</keyword>
<comment type="catalytic activity">
    <reaction evidence="1">
        <text>ATP + protein L-histidine = ADP + protein N-phospho-L-histidine.</text>
        <dbReference type="EC" id="2.7.13.3"/>
    </reaction>
</comment>
<evidence type="ECO:0000256" key="11">
    <source>
        <dbReference type="ARBA" id="ARBA00022989"/>
    </source>
</evidence>
<dbReference type="AlphaFoldDB" id="A0A329MJ52"/>
<dbReference type="SMART" id="SM00388">
    <property type="entry name" value="HisKA"/>
    <property type="match status" value="1"/>
</dbReference>
<keyword evidence="8" id="KW-0547">Nucleotide-binding</keyword>
<dbReference type="PRINTS" id="PR00344">
    <property type="entry name" value="BCTRLSENSOR"/>
</dbReference>
<dbReference type="FunFam" id="3.30.565.10:FF:000006">
    <property type="entry name" value="Sensor histidine kinase WalK"/>
    <property type="match status" value="1"/>
</dbReference>
<dbReference type="FunFam" id="1.10.287.130:FF:000001">
    <property type="entry name" value="Two-component sensor histidine kinase"/>
    <property type="match status" value="1"/>
</dbReference>
<dbReference type="Gene3D" id="1.10.287.130">
    <property type="match status" value="1"/>
</dbReference>
<keyword evidence="10" id="KW-0067">ATP-binding</keyword>
<dbReference type="Proteomes" id="UP000250369">
    <property type="component" value="Unassembled WGS sequence"/>
</dbReference>
<name>A0A329MJ52_9BACL</name>
<dbReference type="CDD" id="cd06225">
    <property type="entry name" value="HAMP"/>
    <property type="match status" value="1"/>
</dbReference>
<dbReference type="InterPro" id="IPR003594">
    <property type="entry name" value="HATPase_dom"/>
</dbReference>
<dbReference type="InterPro" id="IPR004358">
    <property type="entry name" value="Sig_transdc_His_kin-like_C"/>
</dbReference>
<proteinExistence type="predicted"/>